<dbReference type="RefSeq" id="WP_322132321.1">
    <property type="nucleotide sequence ID" value="NZ_CP085036.1"/>
</dbReference>
<comment type="similarity">
    <text evidence="1">Belongs to the acetyltransferase family. RimI subfamily.</text>
</comment>
<keyword evidence="7" id="KW-1185">Reference proteome</keyword>
<dbReference type="NCBIfam" id="TIGR01575">
    <property type="entry name" value="rimI"/>
    <property type="match status" value="1"/>
</dbReference>
<proteinExistence type="inferred from homology"/>
<keyword evidence="2" id="KW-0963">Cytoplasm</keyword>
<dbReference type="Pfam" id="PF00583">
    <property type="entry name" value="Acetyltransf_1"/>
    <property type="match status" value="1"/>
</dbReference>
<dbReference type="InterPro" id="IPR000182">
    <property type="entry name" value="GNAT_dom"/>
</dbReference>
<evidence type="ECO:0000256" key="3">
    <source>
        <dbReference type="ARBA" id="ARBA00022679"/>
    </source>
</evidence>
<dbReference type="InterPro" id="IPR006464">
    <property type="entry name" value="AcTrfase_RimI/Ard1"/>
</dbReference>
<feature type="domain" description="N-acetyltransferase" evidence="5">
    <location>
        <begin position="4"/>
        <end position="154"/>
    </location>
</feature>
<protein>
    <submittedName>
        <fullName evidence="6">Ribosomal-protein-alanine N-acetyltransferase</fullName>
        <ecNumber evidence="6">2.3.1.266</ecNumber>
    </submittedName>
</protein>
<sequence>MTTWQLRRAAPEDLDPIMAIEEDVFGTDAWSRENMAAELVDRFGYYLVAFPVGVPEQVDAYAGLRAPRGEPQADIQTIAIVPSARRQGLGRVLMGALIDEARRRGARELFLEVRADNPGAQALYDSLGFEAIAVRPRYYQPDGVDAIIMRLTIPEPKVAMA</sequence>
<dbReference type="Proteomes" id="UP001160142">
    <property type="component" value="Unassembled WGS sequence"/>
</dbReference>
<keyword evidence="4 6" id="KW-0012">Acyltransferase</keyword>
<dbReference type="PANTHER" id="PTHR43420">
    <property type="entry name" value="ACETYLTRANSFERASE"/>
    <property type="match status" value="1"/>
</dbReference>
<evidence type="ECO:0000256" key="1">
    <source>
        <dbReference type="ARBA" id="ARBA00005395"/>
    </source>
</evidence>
<reference evidence="6 7" key="1">
    <citation type="submission" date="2023-04" db="EMBL/GenBank/DDBJ databases">
        <title>Genome Encyclopedia of Bacteria and Archaea VI: Functional Genomics of Type Strains.</title>
        <authorList>
            <person name="Whitman W."/>
        </authorList>
    </citation>
    <scope>NUCLEOTIDE SEQUENCE [LARGE SCALE GENOMIC DNA]</scope>
    <source>
        <strain evidence="6 7">SG_E_30_P1</strain>
    </source>
</reference>
<dbReference type="Gene3D" id="3.40.630.30">
    <property type="match status" value="1"/>
</dbReference>
<name>A0ABT6KJT9_9MICO</name>
<keyword evidence="3 6" id="KW-0808">Transferase</keyword>
<dbReference type="EMBL" id="JARXVQ010000001">
    <property type="protein sequence ID" value="MDH6179950.1"/>
    <property type="molecule type" value="Genomic_DNA"/>
</dbReference>
<comment type="caution">
    <text evidence="6">The sequence shown here is derived from an EMBL/GenBank/DDBJ whole genome shotgun (WGS) entry which is preliminary data.</text>
</comment>
<accession>A0ABT6KJT9</accession>
<dbReference type="PROSITE" id="PS51186">
    <property type="entry name" value="GNAT"/>
    <property type="match status" value="1"/>
</dbReference>
<dbReference type="InterPro" id="IPR016181">
    <property type="entry name" value="Acyl_CoA_acyltransferase"/>
</dbReference>
<evidence type="ECO:0000313" key="7">
    <source>
        <dbReference type="Proteomes" id="UP001160142"/>
    </source>
</evidence>
<dbReference type="CDD" id="cd04301">
    <property type="entry name" value="NAT_SF"/>
    <property type="match status" value="1"/>
</dbReference>
<dbReference type="InterPro" id="IPR050680">
    <property type="entry name" value="YpeA/RimI_acetyltransf"/>
</dbReference>
<gene>
    <name evidence="6" type="ORF">M2152_000132</name>
</gene>
<dbReference type="PANTHER" id="PTHR43420:SF44">
    <property type="entry name" value="ACETYLTRANSFERASE YPEA"/>
    <property type="match status" value="1"/>
</dbReference>
<dbReference type="GO" id="GO:0008999">
    <property type="term" value="F:protein-N-terminal-alanine acetyltransferase activity"/>
    <property type="evidence" value="ECO:0007669"/>
    <property type="project" value="UniProtKB-EC"/>
</dbReference>
<evidence type="ECO:0000256" key="2">
    <source>
        <dbReference type="ARBA" id="ARBA00022490"/>
    </source>
</evidence>
<evidence type="ECO:0000256" key="4">
    <source>
        <dbReference type="ARBA" id="ARBA00023315"/>
    </source>
</evidence>
<organism evidence="6 7">
    <name type="scientific">Antiquaquibacter oligotrophicus</name>
    <dbReference type="NCBI Taxonomy" id="2880260"/>
    <lineage>
        <taxon>Bacteria</taxon>
        <taxon>Bacillati</taxon>
        <taxon>Actinomycetota</taxon>
        <taxon>Actinomycetes</taxon>
        <taxon>Micrococcales</taxon>
        <taxon>Microbacteriaceae</taxon>
        <taxon>Antiquaquibacter</taxon>
    </lineage>
</organism>
<dbReference type="EC" id="2.3.1.266" evidence="6"/>
<dbReference type="SUPFAM" id="SSF55729">
    <property type="entry name" value="Acyl-CoA N-acyltransferases (Nat)"/>
    <property type="match status" value="1"/>
</dbReference>
<evidence type="ECO:0000313" key="6">
    <source>
        <dbReference type="EMBL" id="MDH6179950.1"/>
    </source>
</evidence>
<evidence type="ECO:0000259" key="5">
    <source>
        <dbReference type="PROSITE" id="PS51186"/>
    </source>
</evidence>